<reference evidence="9 10" key="1">
    <citation type="submission" date="2024-01" db="EMBL/GenBank/DDBJ databases">
        <title>The genomes of 5 underutilized Papilionoideae crops provide insights into root nodulation and disease resistance.</title>
        <authorList>
            <person name="Yuan L."/>
        </authorList>
    </citation>
    <scope>NUCLEOTIDE SEQUENCE [LARGE SCALE GENOMIC DNA]</scope>
    <source>
        <strain evidence="9">LY-2023</strain>
        <tissue evidence="9">Leaf</tissue>
    </source>
</reference>
<comment type="subcellular location">
    <subcellularLocation>
        <location evidence="1">Membrane</location>
    </subcellularLocation>
</comment>
<protein>
    <recommendedName>
        <fullName evidence="8">GTD-binding domain-containing protein</fullName>
    </recommendedName>
</protein>
<gene>
    <name evidence="9" type="ORF">RJT34_11365</name>
</gene>
<dbReference type="PANTHER" id="PTHR31422">
    <property type="entry name" value="BNAANNG28530D PROTEIN"/>
    <property type="match status" value="1"/>
</dbReference>
<dbReference type="EMBL" id="JAYKXN010000003">
    <property type="protein sequence ID" value="KAK7300519.1"/>
    <property type="molecule type" value="Genomic_DNA"/>
</dbReference>
<evidence type="ECO:0000259" key="8">
    <source>
        <dbReference type="PROSITE" id="PS51775"/>
    </source>
</evidence>
<evidence type="ECO:0000256" key="3">
    <source>
        <dbReference type="ARBA" id="ARBA00022989"/>
    </source>
</evidence>
<proteinExistence type="predicted"/>
<feature type="transmembrane region" description="Helical" evidence="7">
    <location>
        <begin position="18"/>
        <end position="36"/>
    </location>
</feature>
<keyword evidence="10" id="KW-1185">Reference proteome</keyword>
<organism evidence="9 10">
    <name type="scientific">Clitoria ternatea</name>
    <name type="common">Butterfly pea</name>
    <dbReference type="NCBI Taxonomy" id="43366"/>
    <lineage>
        <taxon>Eukaryota</taxon>
        <taxon>Viridiplantae</taxon>
        <taxon>Streptophyta</taxon>
        <taxon>Embryophyta</taxon>
        <taxon>Tracheophyta</taxon>
        <taxon>Spermatophyta</taxon>
        <taxon>Magnoliopsida</taxon>
        <taxon>eudicotyledons</taxon>
        <taxon>Gunneridae</taxon>
        <taxon>Pentapetalae</taxon>
        <taxon>rosids</taxon>
        <taxon>fabids</taxon>
        <taxon>Fabales</taxon>
        <taxon>Fabaceae</taxon>
        <taxon>Papilionoideae</taxon>
        <taxon>50 kb inversion clade</taxon>
        <taxon>NPAAA clade</taxon>
        <taxon>indigoferoid/millettioid clade</taxon>
        <taxon>Phaseoleae</taxon>
        <taxon>Clitoria</taxon>
    </lineage>
</organism>
<dbReference type="GO" id="GO:0080115">
    <property type="term" value="F:myosin XI tail binding"/>
    <property type="evidence" value="ECO:0007669"/>
    <property type="project" value="UniProtKB-ARBA"/>
</dbReference>
<evidence type="ECO:0000256" key="6">
    <source>
        <dbReference type="SAM" id="MobiDB-lite"/>
    </source>
</evidence>
<evidence type="ECO:0000256" key="4">
    <source>
        <dbReference type="ARBA" id="ARBA00023136"/>
    </source>
</evidence>
<evidence type="ECO:0000256" key="1">
    <source>
        <dbReference type="ARBA" id="ARBA00004370"/>
    </source>
</evidence>
<dbReference type="PANTHER" id="PTHR31422:SF27">
    <property type="entry name" value="DUF593-CONTAINING PROTEIN 1"/>
    <property type="match status" value="1"/>
</dbReference>
<accession>A0AAN9JNH4</accession>
<dbReference type="Proteomes" id="UP001359559">
    <property type="component" value="Unassembled WGS sequence"/>
</dbReference>
<dbReference type="InterPro" id="IPR007656">
    <property type="entry name" value="GTD-bd"/>
</dbReference>
<sequence length="264" mass="30515">MFVFGHSLLGFYHRFLRLSLRFLLMFMDFPSTFNFITQASELSCGFLLLGYFSRFFNLLGLFLIFFICLKIFDFFGGHTPRLRSRAVPPKLDAFEPPPSKPSPHSKGSGSEDKKDDNFDVEDEMFDVMSLRKLVKMERQRYNLACAEIEKEQGATTSAAEEAMAMILQLQNEKSSVEIQANQFRRMVEQKEEYDLEVIESLRWAIVQLDKQNNVLEARLGLYKEKLGEFITNEEIDRLEGGGDSSSGFLNFSVEFFPLNHFINL</sequence>
<evidence type="ECO:0000256" key="5">
    <source>
        <dbReference type="SAM" id="Coils"/>
    </source>
</evidence>
<comment type="caution">
    <text evidence="9">The sequence shown here is derived from an EMBL/GenBank/DDBJ whole genome shotgun (WGS) entry which is preliminary data.</text>
</comment>
<keyword evidence="2 7" id="KW-0812">Transmembrane</keyword>
<evidence type="ECO:0000313" key="9">
    <source>
        <dbReference type="EMBL" id="KAK7300519.1"/>
    </source>
</evidence>
<feature type="domain" description="GTD-binding" evidence="8">
    <location>
        <begin position="125"/>
        <end position="223"/>
    </location>
</feature>
<dbReference type="AlphaFoldDB" id="A0AAN9JNH4"/>
<feature type="region of interest" description="Disordered" evidence="6">
    <location>
        <begin position="88"/>
        <end position="117"/>
    </location>
</feature>
<dbReference type="GO" id="GO:0016020">
    <property type="term" value="C:membrane"/>
    <property type="evidence" value="ECO:0007669"/>
    <property type="project" value="UniProtKB-SubCell"/>
</dbReference>
<name>A0AAN9JNH4_CLITE</name>
<feature type="coiled-coil region" evidence="5">
    <location>
        <begin position="159"/>
        <end position="225"/>
    </location>
</feature>
<evidence type="ECO:0000256" key="2">
    <source>
        <dbReference type="ARBA" id="ARBA00022692"/>
    </source>
</evidence>
<evidence type="ECO:0000313" key="10">
    <source>
        <dbReference type="Proteomes" id="UP001359559"/>
    </source>
</evidence>
<evidence type="ECO:0000256" key="7">
    <source>
        <dbReference type="SAM" id="Phobius"/>
    </source>
</evidence>
<keyword evidence="4 7" id="KW-0472">Membrane</keyword>
<keyword evidence="5" id="KW-0175">Coiled coil</keyword>
<dbReference type="PROSITE" id="PS51775">
    <property type="entry name" value="GTD_BINDING"/>
    <property type="match status" value="1"/>
</dbReference>
<keyword evidence="3 7" id="KW-1133">Transmembrane helix</keyword>
<dbReference type="Pfam" id="PF04576">
    <property type="entry name" value="Zein-binding"/>
    <property type="match status" value="1"/>
</dbReference>